<protein>
    <submittedName>
        <fullName evidence="1">Uncharacterized protein</fullName>
    </submittedName>
</protein>
<sequence length="66" mass="7465">MAARLEKLQGTLTLLKSQRCHCFVAADASVVEGEDWKFAIAETKSVVDQHYLHFTWACSNACLQHR</sequence>
<accession>A0AA86RVX6</accession>
<organism evidence="1 2">
    <name type="scientific">Sphenostylis stenocarpa</name>
    <dbReference type="NCBI Taxonomy" id="92480"/>
    <lineage>
        <taxon>Eukaryota</taxon>
        <taxon>Viridiplantae</taxon>
        <taxon>Streptophyta</taxon>
        <taxon>Embryophyta</taxon>
        <taxon>Tracheophyta</taxon>
        <taxon>Spermatophyta</taxon>
        <taxon>Magnoliopsida</taxon>
        <taxon>eudicotyledons</taxon>
        <taxon>Gunneridae</taxon>
        <taxon>Pentapetalae</taxon>
        <taxon>rosids</taxon>
        <taxon>fabids</taxon>
        <taxon>Fabales</taxon>
        <taxon>Fabaceae</taxon>
        <taxon>Papilionoideae</taxon>
        <taxon>50 kb inversion clade</taxon>
        <taxon>NPAAA clade</taxon>
        <taxon>indigoferoid/millettioid clade</taxon>
        <taxon>Phaseoleae</taxon>
        <taxon>Sphenostylis</taxon>
    </lineage>
</organism>
<dbReference type="AlphaFoldDB" id="A0AA86RVX6"/>
<proteinExistence type="predicted"/>
<name>A0AA86RVX6_9FABA</name>
<evidence type="ECO:0000313" key="2">
    <source>
        <dbReference type="Proteomes" id="UP001189624"/>
    </source>
</evidence>
<dbReference type="Gramene" id="rna-AYBTSS11_LOCUS5712">
    <property type="protein sequence ID" value="CAJ1932255.1"/>
    <property type="gene ID" value="gene-AYBTSS11_LOCUS5712"/>
</dbReference>
<gene>
    <name evidence="1" type="ORF">AYBTSS11_LOCUS5712</name>
</gene>
<reference evidence="1" key="1">
    <citation type="submission" date="2023-10" db="EMBL/GenBank/DDBJ databases">
        <authorList>
            <person name="Domelevo Entfellner J.-B."/>
        </authorList>
    </citation>
    <scope>NUCLEOTIDE SEQUENCE</scope>
</reference>
<dbReference type="EMBL" id="OY731399">
    <property type="protein sequence ID" value="CAJ1932255.1"/>
    <property type="molecule type" value="Genomic_DNA"/>
</dbReference>
<keyword evidence="2" id="KW-1185">Reference proteome</keyword>
<dbReference type="Proteomes" id="UP001189624">
    <property type="component" value="Chromosome 2"/>
</dbReference>
<evidence type="ECO:0000313" key="1">
    <source>
        <dbReference type="EMBL" id="CAJ1932255.1"/>
    </source>
</evidence>